<dbReference type="VEuPathDB" id="MicrosporidiaDB:M153_25190002032"/>
<organism evidence="1 2">
    <name type="scientific">Pseudoloma neurophilia</name>
    <dbReference type="NCBI Taxonomy" id="146866"/>
    <lineage>
        <taxon>Eukaryota</taxon>
        <taxon>Fungi</taxon>
        <taxon>Fungi incertae sedis</taxon>
        <taxon>Microsporidia</taxon>
        <taxon>Pseudoloma</taxon>
    </lineage>
</organism>
<gene>
    <name evidence="1" type="ORF">M153_25190002032</name>
</gene>
<accession>A0A0R0LUC9</accession>
<evidence type="ECO:0000313" key="1">
    <source>
        <dbReference type="EMBL" id="KRH92840.1"/>
    </source>
</evidence>
<proteinExistence type="predicted"/>
<comment type="caution">
    <text evidence="1">The sequence shown here is derived from an EMBL/GenBank/DDBJ whole genome shotgun (WGS) entry which is preliminary data.</text>
</comment>
<sequence length="53" mass="6038">VQNIKNCCNARFFHIDGTSKMTDPNKTVIILGFSDLSRHFNPISYVNLNLINL</sequence>
<protein>
    <submittedName>
        <fullName evidence="1">Uncharacterized protein</fullName>
    </submittedName>
</protein>
<name>A0A0R0LUC9_9MICR</name>
<dbReference type="EMBL" id="LGUB01000643">
    <property type="protein sequence ID" value="KRH92840.1"/>
    <property type="molecule type" value="Genomic_DNA"/>
</dbReference>
<keyword evidence="2" id="KW-1185">Reference proteome</keyword>
<feature type="non-terminal residue" evidence="1">
    <location>
        <position position="1"/>
    </location>
</feature>
<dbReference type="Proteomes" id="UP000051530">
    <property type="component" value="Unassembled WGS sequence"/>
</dbReference>
<reference evidence="1 2" key="1">
    <citation type="submission" date="2015-07" db="EMBL/GenBank/DDBJ databases">
        <title>The genome of Pseudoloma neurophilia, a relevant intracellular parasite of the zebrafish.</title>
        <authorList>
            <person name="Ndikumana S."/>
            <person name="Pelin A."/>
            <person name="Sanders J."/>
            <person name="Corradi N."/>
        </authorList>
    </citation>
    <scope>NUCLEOTIDE SEQUENCE [LARGE SCALE GENOMIC DNA]</scope>
    <source>
        <strain evidence="1 2">MK1</strain>
    </source>
</reference>
<dbReference type="AlphaFoldDB" id="A0A0R0LUC9"/>
<evidence type="ECO:0000313" key="2">
    <source>
        <dbReference type="Proteomes" id="UP000051530"/>
    </source>
</evidence>